<keyword evidence="3" id="KW-1185">Reference proteome</keyword>
<feature type="compositionally biased region" description="Low complexity" evidence="1">
    <location>
        <begin position="1"/>
        <end position="18"/>
    </location>
</feature>
<dbReference type="AlphaFoldDB" id="A0A9P6CB24"/>
<accession>A0A9P6CB24</accession>
<reference evidence="2" key="1">
    <citation type="submission" date="2020-11" db="EMBL/GenBank/DDBJ databases">
        <authorList>
            <consortium name="DOE Joint Genome Institute"/>
            <person name="Ahrendt S."/>
            <person name="Riley R."/>
            <person name="Andreopoulos W."/>
            <person name="Labutti K."/>
            <person name="Pangilinan J."/>
            <person name="Ruiz-Duenas F.J."/>
            <person name="Barrasa J.M."/>
            <person name="Sanchez-Garcia M."/>
            <person name="Camarero S."/>
            <person name="Miyauchi S."/>
            <person name="Serrano A."/>
            <person name="Linde D."/>
            <person name="Babiker R."/>
            <person name="Drula E."/>
            <person name="Ayuso-Fernandez I."/>
            <person name="Pacheco R."/>
            <person name="Padilla G."/>
            <person name="Ferreira P."/>
            <person name="Barriuso J."/>
            <person name="Kellner H."/>
            <person name="Castanera R."/>
            <person name="Alfaro M."/>
            <person name="Ramirez L."/>
            <person name="Pisabarro A.G."/>
            <person name="Kuo A."/>
            <person name="Tritt A."/>
            <person name="Lipzen A."/>
            <person name="He G."/>
            <person name="Yan M."/>
            <person name="Ng V."/>
            <person name="Cullen D."/>
            <person name="Martin F."/>
            <person name="Rosso M.-N."/>
            <person name="Henrissat B."/>
            <person name="Hibbett D."/>
            <person name="Martinez A.T."/>
            <person name="Grigoriev I.V."/>
        </authorList>
    </citation>
    <scope>NUCLEOTIDE SEQUENCE</scope>
    <source>
        <strain evidence="2">CBS 247.69</strain>
    </source>
</reference>
<dbReference type="EMBL" id="MU150576">
    <property type="protein sequence ID" value="KAF9455635.1"/>
    <property type="molecule type" value="Genomic_DNA"/>
</dbReference>
<dbReference type="SUPFAM" id="SSF50370">
    <property type="entry name" value="Ricin B-like lectins"/>
    <property type="match status" value="1"/>
</dbReference>
<feature type="region of interest" description="Disordered" evidence="1">
    <location>
        <begin position="1"/>
        <end position="26"/>
    </location>
</feature>
<evidence type="ECO:0000313" key="2">
    <source>
        <dbReference type="EMBL" id="KAF9455635.1"/>
    </source>
</evidence>
<proteinExistence type="predicted"/>
<dbReference type="InterPro" id="IPR035992">
    <property type="entry name" value="Ricin_B-like_lectins"/>
</dbReference>
<protein>
    <submittedName>
        <fullName evidence="2">Uncharacterized protein</fullName>
    </submittedName>
</protein>
<name>A0A9P6CB24_9AGAR</name>
<gene>
    <name evidence="2" type="ORF">BDZ94DRAFT_617354</name>
</gene>
<evidence type="ECO:0000256" key="1">
    <source>
        <dbReference type="SAM" id="MobiDB-lite"/>
    </source>
</evidence>
<organism evidence="2 3">
    <name type="scientific">Collybia nuda</name>
    <dbReference type="NCBI Taxonomy" id="64659"/>
    <lineage>
        <taxon>Eukaryota</taxon>
        <taxon>Fungi</taxon>
        <taxon>Dikarya</taxon>
        <taxon>Basidiomycota</taxon>
        <taxon>Agaricomycotina</taxon>
        <taxon>Agaricomycetes</taxon>
        <taxon>Agaricomycetidae</taxon>
        <taxon>Agaricales</taxon>
        <taxon>Tricholomatineae</taxon>
        <taxon>Clitocybaceae</taxon>
        <taxon>Collybia</taxon>
    </lineage>
</organism>
<dbReference type="Gene3D" id="2.80.10.50">
    <property type="match status" value="1"/>
</dbReference>
<dbReference type="Proteomes" id="UP000807353">
    <property type="component" value="Unassembled WGS sequence"/>
</dbReference>
<comment type="caution">
    <text evidence="2">The sequence shown here is derived from an EMBL/GenBank/DDBJ whole genome shotgun (WGS) entry which is preliminary data.</text>
</comment>
<evidence type="ECO:0000313" key="3">
    <source>
        <dbReference type="Proteomes" id="UP000807353"/>
    </source>
</evidence>
<sequence length="184" mass="20322">MVRNNGNESSGGSDSSNGIPLPTTKRGAVGDDLWQATHKSIQAGIYRIVNRSTNSQLVVWDYSTNAQAVVQAFVCDPNNPGDERTWDIGHGGPGSTDLTIMSHYKSDRFLTVGPHVSQERNTVRMIPVPQVPGSFYISPNMGNPTLVIFDPNSRGTNGWPVTMIELHDINQDIRRAQWQLVHIR</sequence>